<evidence type="ECO:0000256" key="6">
    <source>
        <dbReference type="ARBA" id="ARBA00022989"/>
    </source>
</evidence>
<feature type="domain" description="CSC1/OSCA1-like cytosolic" evidence="14">
    <location>
        <begin position="170"/>
        <end position="341"/>
    </location>
</feature>
<dbReference type="PANTHER" id="PTHR13018:SF96">
    <property type="entry name" value="OS05G0393800 PROTEIN"/>
    <property type="match status" value="1"/>
</dbReference>
<feature type="transmembrane region" description="Helical" evidence="11">
    <location>
        <begin position="7"/>
        <end position="28"/>
    </location>
</feature>
<dbReference type="Proteomes" id="UP000243975">
    <property type="component" value="Unassembled WGS sequence"/>
</dbReference>
<keyword evidence="6 11" id="KW-1133">Transmembrane helix</keyword>
<evidence type="ECO:0000256" key="5">
    <source>
        <dbReference type="ARBA" id="ARBA00022837"/>
    </source>
</evidence>
<dbReference type="EMBL" id="LEKV01004553">
    <property type="protein sequence ID" value="KVH94414.1"/>
    <property type="molecule type" value="Genomic_DNA"/>
</dbReference>
<evidence type="ECO:0000259" key="13">
    <source>
        <dbReference type="Pfam" id="PF13967"/>
    </source>
</evidence>
<keyword evidence="4 11" id="KW-0812">Transmembrane</keyword>
<comment type="caution">
    <text evidence="15">The sequence shown here is derived from an EMBL/GenBank/DDBJ whole genome shotgun (WGS) entry which is preliminary data.</text>
</comment>
<dbReference type="InterPro" id="IPR032880">
    <property type="entry name" value="CSC1/OSCA1-like_N"/>
</dbReference>
<feature type="transmembrane region" description="Helical" evidence="11">
    <location>
        <begin position="390"/>
        <end position="408"/>
    </location>
</feature>
<evidence type="ECO:0000259" key="12">
    <source>
        <dbReference type="Pfam" id="PF02714"/>
    </source>
</evidence>
<dbReference type="Pfam" id="PF13967">
    <property type="entry name" value="RSN1_TM"/>
    <property type="match status" value="2"/>
</dbReference>
<feature type="transmembrane region" description="Helical" evidence="11">
    <location>
        <begin position="530"/>
        <end position="548"/>
    </location>
</feature>
<organism evidence="15 16">
    <name type="scientific">Cynara cardunculus var. scolymus</name>
    <name type="common">Globe artichoke</name>
    <name type="synonym">Cynara scolymus</name>
    <dbReference type="NCBI Taxonomy" id="59895"/>
    <lineage>
        <taxon>Eukaryota</taxon>
        <taxon>Viridiplantae</taxon>
        <taxon>Streptophyta</taxon>
        <taxon>Embryophyta</taxon>
        <taxon>Tracheophyta</taxon>
        <taxon>Spermatophyta</taxon>
        <taxon>Magnoliopsida</taxon>
        <taxon>eudicotyledons</taxon>
        <taxon>Gunneridae</taxon>
        <taxon>Pentapetalae</taxon>
        <taxon>asterids</taxon>
        <taxon>campanulids</taxon>
        <taxon>Asterales</taxon>
        <taxon>Asteraceae</taxon>
        <taxon>Carduoideae</taxon>
        <taxon>Cardueae</taxon>
        <taxon>Carduinae</taxon>
        <taxon>Cynara</taxon>
    </lineage>
</organism>
<sequence length="669" mass="76724">MASLSDILVSAAINSSSALLFLVAFAILRLQPINDRVYFPKWYLKGIRDSPTSSGTAVKKYVNVDVKMYLKFLNWMPAALRMPEPELIAHAGLDSANFEQMKETMKDLTYSNIDKLSISNVPSGSKRLFAHIVMAYAFTFWTCYALYNEYMIVTKMRLHFLAAERRRPDQFTVLVRNIPPDDDESVSEHVEHFFCVNHPDHYLLHQVSFFFEEHTVVYNANALGAMVVTKKSLQNWLTYYTNKFERNPNKRPTTKTGFWGLWGKNVDAIDFYTEQIETLTKKEEAERERVLNDPKAIVPAAFVSFKSRWGAAVCAQTQQSHNPTIWLTDWAPEPRDVYWDNLAIPFVELNFRRLLMAVALFGLTFCFMIPIAFVQTLANIEGSVKSFIQGYLPGIILKIFLILLPTIIMTMSKIEGYTALSALETHGWSGIAAEILRLVPLIIFHLKNAFLVKTEKDREQAMDAGSLGWAISEPRIQLYFLLGLVYSTVTPLLLPFIVVFFAFSYLVFRHQIINVYDQKYESGATFWPDVHRRIIIGLMISHILFLGLLNTKKASNATPFLIPLPILTFWFFRDAMRKDTLERATEPQLNLKLYLQDAYVHPVFKGACEFERRPMVEEEEEENQLVATRRGLHRDHVQGTQEDTSQDRIETSKGGSKAAPKVITTKDNL</sequence>
<evidence type="ECO:0000256" key="2">
    <source>
        <dbReference type="ARBA" id="ARBA00007779"/>
    </source>
</evidence>
<feature type="transmembrane region" description="Helical" evidence="11">
    <location>
        <begin position="354"/>
        <end position="378"/>
    </location>
</feature>
<evidence type="ECO:0000256" key="1">
    <source>
        <dbReference type="ARBA" id="ARBA00004141"/>
    </source>
</evidence>
<evidence type="ECO:0000256" key="7">
    <source>
        <dbReference type="ARBA" id="ARBA00023065"/>
    </source>
</evidence>
<evidence type="ECO:0000259" key="14">
    <source>
        <dbReference type="Pfam" id="PF14703"/>
    </source>
</evidence>
<proteinExistence type="inferred from homology"/>
<keyword evidence="8 11" id="KW-0472">Membrane</keyword>
<evidence type="ECO:0000256" key="11">
    <source>
        <dbReference type="SAM" id="Phobius"/>
    </source>
</evidence>
<keyword evidence="5" id="KW-0106">Calcium</keyword>
<keyword evidence="3" id="KW-0813">Transport</keyword>
<reference evidence="15 16" key="1">
    <citation type="journal article" date="2016" name="Sci. Rep.">
        <title>The genome sequence of the outbreeding globe artichoke constructed de novo incorporating a phase-aware low-pass sequencing strategy of F1 progeny.</title>
        <authorList>
            <person name="Scaglione D."/>
            <person name="Reyes-Chin-Wo S."/>
            <person name="Acquadro A."/>
            <person name="Froenicke L."/>
            <person name="Portis E."/>
            <person name="Beitel C."/>
            <person name="Tirone M."/>
            <person name="Mauro R."/>
            <person name="Lo Monaco A."/>
            <person name="Mauromicale G."/>
            <person name="Faccioli P."/>
            <person name="Cattivelli L."/>
            <person name="Rieseberg L."/>
            <person name="Michelmore R."/>
            <person name="Lanteri S."/>
        </authorList>
    </citation>
    <scope>NUCLEOTIDE SEQUENCE [LARGE SCALE GENOMIC DNA]</scope>
    <source>
        <strain evidence="15">2C</strain>
    </source>
</reference>
<dbReference type="InterPro" id="IPR003864">
    <property type="entry name" value="CSC1/OSCA1-like_7TM"/>
</dbReference>
<feature type="transmembrane region" description="Helical" evidence="11">
    <location>
        <begin position="128"/>
        <end position="147"/>
    </location>
</feature>
<comment type="subcellular location">
    <subcellularLocation>
        <location evidence="1">Membrane</location>
        <topology evidence="1">Multi-pass membrane protein</topology>
    </subcellularLocation>
</comment>
<dbReference type="GO" id="GO:0005886">
    <property type="term" value="C:plasma membrane"/>
    <property type="evidence" value="ECO:0007669"/>
    <property type="project" value="TreeGrafter"/>
</dbReference>
<evidence type="ECO:0000256" key="8">
    <source>
        <dbReference type="ARBA" id="ARBA00023136"/>
    </source>
</evidence>
<evidence type="ECO:0000313" key="15">
    <source>
        <dbReference type="EMBL" id="KVH94414.1"/>
    </source>
</evidence>
<accession>A0A103XP71</accession>
<feature type="region of interest" description="Disordered" evidence="10">
    <location>
        <begin position="619"/>
        <end position="669"/>
    </location>
</feature>
<comment type="similarity">
    <text evidence="2">Belongs to the CSC1 (TC 1.A.17) family.</text>
</comment>
<protein>
    <submittedName>
        <fullName evidence="15">Uncharacterized protein</fullName>
    </submittedName>
</protein>
<name>A0A103XP71_CYNCS</name>
<dbReference type="InterPro" id="IPR027815">
    <property type="entry name" value="CSC1/OSCA1-like_cyt"/>
</dbReference>
<dbReference type="InterPro" id="IPR045122">
    <property type="entry name" value="Csc1-like"/>
</dbReference>
<evidence type="ECO:0000256" key="9">
    <source>
        <dbReference type="ARBA" id="ARBA00023303"/>
    </source>
</evidence>
<feature type="domain" description="CSC1/OSCA1-like 7TM region" evidence="12">
    <location>
        <begin position="425"/>
        <end position="549"/>
    </location>
</feature>
<dbReference type="AlphaFoldDB" id="A0A103XP71"/>
<evidence type="ECO:0000256" key="10">
    <source>
        <dbReference type="SAM" id="MobiDB-lite"/>
    </source>
</evidence>
<evidence type="ECO:0000256" key="4">
    <source>
        <dbReference type="ARBA" id="ARBA00022692"/>
    </source>
</evidence>
<dbReference type="Pfam" id="PF14703">
    <property type="entry name" value="PHM7_cyt"/>
    <property type="match status" value="1"/>
</dbReference>
<evidence type="ECO:0000313" key="16">
    <source>
        <dbReference type="Proteomes" id="UP000243975"/>
    </source>
</evidence>
<keyword evidence="16" id="KW-1185">Reference proteome</keyword>
<feature type="domain" description="CSC1/OSCA1-like N-terminal transmembrane" evidence="13">
    <location>
        <begin position="106"/>
        <end position="149"/>
    </location>
</feature>
<dbReference type="PANTHER" id="PTHR13018">
    <property type="entry name" value="PROBABLE MEMBRANE PROTEIN DUF221-RELATED"/>
    <property type="match status" value="1"/>
</dbReference>
<keyword evidence="9" id="KW-0407">Ion channel</keyword>
<evidence type="ECO:0000256" key="3">
    <source>
        <dbReference type="ARBA" id="ARBA00022448"/>
    </source>
</evidence>
<feature type="domain" description="CSC1/OSCA1-like N-terminal transmembrane" evidence="13">
    <location>
        <begin position="7"/>
        <end position="98"/>
    </location>
</feature>
<dbReference type="Pfam" id="PF02714">
    <property type="entry name" value="RSN1_7TM"/>
    <property type="match status" value="1"/>
</dbReference>
<gene>
    <name evidence="15" type="ORF">Ccrd_003525</name>
</gene>
<keyword evidence="7" id="KW-0406">Ion transport</keyword>
<feature type="transmembrane region" description="Helical" evidence="11">
    <location>
        <begin position="476"/>
        <end position="509"/>
    </location>
</feature>
<dbReference type="Gramene" id="KVH94414">
    <property type="protein sequence ID" value="KVH94414"/>
    <property type="gene ID" value="Ccrd_003525"/>
</dbReference>
<dbReference type="OMA" id="MYELLAM"/>
<dbReference type="GO" id="GO:0005227">
    <property type="term" value="F:calcium-activated cation channel activity"/>
    <property type="evidence" value="ECO:0007669"/>
    <property type="project" value="InterPro"/>
</dbReference>